<dbReference type="SUPFAM" id="SSF56784">
    <property type="entry name" value="HAD-like"/>
    <property type="match status" value="1"/>
</dbReference>
<dbReference type="InterPro" id="IPR023214">
    <property type="entry name" value="HAD_sf"/>
</dbReference>
<feature type="non-terminal residue" evidence="1">
    <location>
        <position position="175"/>
    </location>
</feature>
<dbReference type="Pfam" id="PF13344">
    <property type="entry name" value="Hydrolase_6"/>
    <property type="match status" value="1"/>
</dbReference>
<dbReference type="InterPro" id="IPR006357">
    <property type="entry name" value="HAD-SF_hydro_IIA"/>
</dbReference>
<dbReference type="AlphaFoldDB" id="A0A9D1I5J8"/>
<reference evidence="1" key="2">
    <citation type="journal article" date="2021" name="PeerJ">
        <title>Extensive microbial diversity within the chicken gut microbiome revealed by metagenomics and culture.</title>
        <authorList>
            <person name="Gilroy R."/>
            <person name="Ravi A."/>
            <person name="Getino M."/>
            <person name="Pursley I."/>
            <person name="Horton D.L."/>
            <person name="Alikhan N.F."/>
            <person name="Baker D."/>
            <person name="Gharbi K."/>
            <person name="Hall N."/>
            <person name="Watson M."/>
            <person name="Adriaenssens E.M."/>
            <person name="Foster-Nyarko E."/>
            <person name="Jarju S."/>
            <person name="Secka A."/>
            <person name="Antonio M."/>
            <person name="Oren A."/>
            <person name="Chaudhuri R.R."/>
            <person name="La Ragione R."/>
            <person name="Hildebrand F."/>
            <person name="Pallen M.J."/>
        </authorList>
    </citation>
    <scope>NUCLEOTIDE SEQUENCE</scope>
    <source>
        <strain evidence="1">11300</strain>
    </source>
</reference>
<dbReference type="GO" id="GO:0016791">
    <property type="term" value="F:phosphatase activity"/>
    <property type="evidence" value="ECO:0007669"/>
    <property type="project" value="TreeGrafter"/>
</dbReference>
<accession>A0A9D1I5J8</accession>
<protein>
    <submittedName>
        <fullName evidence="1">Haloacid dehalogenase</fullName>
    </submittedName>
</protein>
<organism evidence="1 2">
    <name type="scientific">Candidatus Fimisoma avicola</name>
    <dbReference type="NCBI Taxonomy" id="2840826"/>
    <lineage>
        <taxon>Bacteria</taxon>
        <taxon>Bacillati</taxon>
        <taxon>Bacillota</taxon>
        <taxon>Clostridia</taxon>
        <taxon>Eubacteriales</taxon>
        <taxon>Candidatus Fimisoma</taxon>
    </lineage>
</organism>
<dbReference type="PROSITE" id="PS01228">
    <property type="entry name" value="COF_1"/>
    <property type="match status" value="1"/>
</dbReference>
<dbReference type="InterPro" id="IPR036412">
    <property type="entry name" value="HAD-like_sf"/>
</dbReference>
<dbReference type="EMBL" id="DVMO01000122">
    <property type="protein sequence ID" value="HIU28322.1"/>
    <property type="molecule type" value="Genomic_DNA"/>
</dbReference>
<reference evidence="1" key="1">
    <citation type="submission" date="2020-10" db="EMBL/GenBank/DDBJ databases">
        <authorList>
            <person name="Gilroy R."/>
        </authorList>
    </citation>
    <scope>NUCLEOTIDE SEQUENCE</scope>
    <source>
        <strain evidence="1">11300</strain>
    </source>
</reference>
<dbReference type="Proteomes" id="UP000824091">
    <property type="component" value="Unassembled WGS sequence"/>
</dbReference>
<dbReference type="PANTHER" id="PTHR19288:SF46">
    <property type="entry name" value="HALOACID DEHALOGENASE-LIKE HYDROLASE DOMAIN-CONTAINING PROTEIN 2"/>
    <property type="match status" value="1"/>
</dbReference>
<gene>
    <name evidence="1" type="ORF">IAD16_08085</name>
</gene>
<sequence length="175" mass="19151">MDIKDKKLFLLDMDGTIYLDDRLFDGVGDFLEKVRENGGRYIFMTNNSSKSASDYIAKLATMGIKAGERDFVTSADAVTDGLTEIYGSPSSAGKIYLIGTGSFAAQLVKDGFTITDQPEEDVGILLCGFDRELTYKKLEDGCRLLLSKRGRSIGFFASNPDMVCPVEFGYVPDCG</sequence>
<dbReference type="PANTHER" id="PTHR19288">
    <property type="entry name" value="4-NITROPHENYLPHOSPHATASE-RELATED"/>
    <property type="match status" value="1"/>
</dbReference>
<evidence type="ECO:0000313" key="2">
    <source>
        <dbReference type="Proteomes" id="UP000824091"/>
    </source>
</evidence>
<proteinExistence type="predicted"/>
<dbReference type="Gene3D" id="3.40.50.1000">
    <property type="entry name" value="HAD superfamily/HAD-like"/>
    <property type="match status" value="2"/>
</dbReference>
<evidence type="ECO:0000313" key="1">
    <source>
        <dbReference type="EMBL" id="HIU28322.1"/>
    </source>
</evidence>
<name>A0A9D1I5J8_9FIRM</name>
<dbReference type="GO" id="GO:0005737">
    <property type="term" value="C:cytoplasm"/>
    <property type="evidence" value="ECO:0007669"/>
    <property type="project" value="TreeGrafter"/>
</dbReference>
<comment type="caution">
    <text evidence="1">The sequence shown here is derived from an EMBL/GenBank/DDBJ whole genome shotgun (WGS) entry which is preliminary data.</text>
</comment>